<dbReference type="RefSeq" id="XP_018700313.1">
    <property type="nucleotide sequence ID" value="XM_018852477.1"/>
</dbReference>
<keyword evidence="1" id="KW-0479">Metal-binding</keyword>
<keyword evidence="4" id="KW-0862">Zinc</keyword>
<dbReference type="OrthoDB" id="6077919at2759"/>
<evidence type="ECO:0000259" key="7">
    <source>
        <dbReference type="PROSITE" id="PS50157"/>
    </source>
</evidence>
<organism evidence="8 9">
    <name type="scientific">Cordyceps fumosorosea (strain ARSEF 2679)</name>
    <name type="common">Isaria fumosorosea</name>
    <dbReference type="NCBI Taxonomy" id="1081104"/>
    <lineage>
        <taxon>Eukaryota</taxon>
        <taxon>Fungi</taxon>
        <taxon>Dikarya</taxon>
        <taxon>Ascomycota</taxon>
        <taxon>Pezizomycotina</taxon>
        <taxon>Sordariomycetes</taxon>
        <taxon>Hypocreomycetidae</taxon>
        <taxon>Hypocreales</taxon>
        <taxon>Cordycipitaceae</taxon>
        <taxon>Cordyceps</taxon>
    </lineage>
</organism>
<feature type="compositionally biased region" description="Low complexity" evidence="6">
    <location>
        <begin position="45"/>
        <end position="54"/>
    </location>
</feature>
<dbReference type="STRING" id="1081104.A0A162MA87"/>
<dbReference type="SUPFAM" id="SSF57667">
    <property type="entry name" value="beta-beta-alpha zinc fingers"/>
    <property type="match status" value="1"/>
</dbReference>
<dbReference type="Gene3D" id="3.30.160.60">
    <property type="entry name" value="Classic Zinc Finger"/>
    <property type="match status" value="1"/>
</dbReference>
<evidence type="ECO:0000256" key="1">
    <source>
        <dbReference type="ARBA" id="ARBA00022723"/>
    </source>
</evidence>
<dbReference type="PROSITE" id="PS00028">
    <property type="entry name" value="ZINC_FINGER_C2H2_1"/>
    <property type="match status" value="1"/>
</dbReference>
<reference evidence="8 9" key="1">
    <citation type="journal article" date="2016" name="Genome Biol. Evol.">
        <title>Divergent and convergent evolution of fungal pathogenicity.</title>
        <authorList>
            <person name="Shang Y."/>
            <person name="Xiao G."/>
            <person name="Zheng P."/>
            <person name="Cen K."/>
            <person name="Zhan S."/>
            <person name="Wang C."/>
        </authorList>
    </citation>
    <scope>NUCLEOTIDE SEQUENCE [LARGE SCALE GENOMIC DNA]</scope>
    <source>
        <strain evidence="8 9">ARSEF 2679</strain>
    </source>
</reference>
<dbReference type="InterPro" id="IPR013087">
    <property type="entry name" value="Znf_C2H2_type"/>
</dbReference>
<dbReference type="Proteomes" id="UP000076744">
    <property type="component" value="Unassembled WGS sequence"/>
</dbReference>
<dbReference type="AlphaFoldDB" id="A0A162MA87"/>
<evidence type="ECO:0000256" key="2">
    <source>
        <dbReference type="ARBA" id="ARBA00022737"/>
    </source>
</evidence>
<comment type="caution">
    <text evidence="8">The sequence shown here is derived from an EMBL/GenBank/DDBJ whole genome shotgun (WGS) entry which is preliminary data.</text>
</comment>
<keyword evidence="8" id="KW-0238">DNA-binding</keyword>
<evidence type="ECO:0000256" key="4">
    <source>
        <dbReference type="ARBA" id="ARBA00022833"/>
    </source>
</evidence>
<evidence type="ECO:0000313" key="8">
    <source>
        <dbReference type="EMBL" id="OAA53260.1"/>
    </source>
</evidence>
<dbReference type="GeneID" id="30025166"/>
<evidence type="ECO:0000313" key="9">
    <source>
        <dbReference type="Proteomes" id="UP000076744"/>
    </source>
</evidence>
<dbReference type="GO" id="GO:0003677">
    <property type="term" value="F:DNA binding"/>
    <property type="evidence" value="ECO:0007669"/>
    <property type="project" value="UniProtKB-KW"/>
</dbReference>
<dbReference type="EMBL" id="AZHB01000037">
    <property type="protein sequence ID" value="OAA53260.1"/>
    <property type="molecule type" value="Genomic_DNA"/>
</dbReference>
<gene>
    <name evidence="8" type="ORF">ISF_08874</name>
</gene>
<evidence type="ECO:0000256" key="3">
    <source>
        <dbReference type="ARBA" id="ARBA00022771"/>
    </source>
</evidence>
<keyword evidence="3 5" id="KW-0863">Zinc-finger</keyword>
<accession>A0A162MA87</accession>
<dbReference type="PROSITE" id="PS50157">
    <property type="entry name" value="ZINC_FINGER_C2H2_2"/>
    <property type="match status" value="1"/>
</dbReference>
<feature type="domain" description="C2H2-type" evidence="7">
    <location>
        <begin position="138"/>
        <end position="165"/>
    </location>
</feature>
<sequence>MPSLRDILNNADNDSQPRVASGSPSLPPNLPRSLHFANSFDLPTHHASSSASPSRGDPPKCVASCRPFAPPPRPPQRRDGTCSSASEPPRCSSSHPPLPAAASAIVPGKAVLGCGDRLTRPVTITGRVLWFRRGDLIHTCAQCFKTFTRAEHLRRHLPVHTAPSLACDVSGCGKLFHIKHQLPQDIFTGRNKKRTREV</sequence>
<keyword evidence="9" id="KW-1185">Reference proteome</keyword>
<feature type="compositionally biased region" description="Low complexity" evidence="6">
    <location>
        <begin position="82"/>
        <end position="98"/>
    </location>
</feature>
<evidence type="ECO:0000256" key="6">
    <source>
        <dbReference type="SAM" id="MobiDB-lite"/>
    </source>
</evidence>
<protein>
    <submittedName>
        <fullName evidence="8">Zinc finger, C2H2-type/integrase, DNA-binding protein</fullName>
    </submittedName>
</protein>
<evidence type="ECO:0000256" key="5">
    <source>
        <dbReference type="PROSITE-ProRule" id="PRU00042"/>
    </source>
</evidence>
<keyword evidence="2" id="KW-0677">Repeat</keyword>
<name>A0A162MA87_CORFA</name>
<dbReference type="GO" id="GO:0008270">
    <property type="term" value="F:zinc ion binding"/>
    <property type="evidence" value="ECO:0007669"/>
    <property type="project" value="UniProtKB-KW"/>
</dbReference>
<feature type="region of interest" description="Disordered" evidence="6">
    <location>
        <begin position="1"/>
        <end position="98"/>
    </location>
</feature>
<proteinExistence type="predicted"/>
<dbReference type="FunFam" id="3.30.160.60:FF:000100">
    <property type="entry name" value="Zinc finger 45-like"/>
    <property type="match status" value="1"/>
</dbReference>
<dbReference type="InterPro" id="IPR036236">
    <property type="entry name" value="Znf_C2H2_sf"/>
</dbReference>